<dbReference type="EMBL" id="JAVRAF010000037">
    <property type="protein sequence ID" value="MDX8305926.1"/>
    <property type="molecule type" value="Genomic_DNA"/>
</dbReference>
<comment type="caution">
    <text evidence="1">The sequence shown here is derived from an EMBL/GenBank/DDBJ whole genome shotgun (WGS) entry which is preliminary data.</text>
</comment>
<sequence>MRAECSIRSHNQIIGWRGEPIAIGVYDGPDYVSGKLMEWAETLGIALNQNNQTSHNRNLMSERYKGTVQHQ</sequence>
<name>A0AAW9FL92_9HYPH</name>
<reference evidence="1" key="1">
    <citation type="journal article" date="2023" name="Phytobiomes J">
        <title>Deciphering the key players within the bacterial microbiota associated with aerial crown gall tumors on rhododendron: Insights into the gallobiome.</title>
        <authorList>
            <person name="Kuzmanovic N."/>
            <person name="Nesme J."/>
            <person name="Wolf J."/>
            <person name="Neumann-Schaal M."/>
            <person name="Petersen J."/>
            <person name="Fernandez-Gnecco G."/>
            <person name="Sproeer C."/>
            <person name="Bunk B."/>
            <person name="Overmann J."/>
            <person name="Sorensen S.J."/>
            <person name="Idczak E."/>
            <person name="Smalla K."/>
        </authorList>
    </citation>
    <scope>NUCLEOTIDE SEQUENCE</scope>
    <source>
        <strain evidence="1">Rho-11.1</strain>
    </source>
</reference>
<proteinExistence type="predicted"/>
<protein>
    <submittedName>
        <fullName evidence="1">Uncharacterized protein</fullName>
    </submittedName>
</protein>
<accession>A0AAW9FL92</accession>
<gene>
    <name evidence="1" type="ORF">RMR22_27290</name>
</gene>
<evidence type="ECO:0000313" key="1">
    <source>
        <dbReference type="EMBL" id="MDX8305926.1"/>
    </source>
</evidence>
<dbReference type="AlphaFoldDB" id="A0AAW9FL92"/>
<organism evidence="1">
    <name type="scientific">Agrobacterium rosae</name>
    <dbReference type="NCBI Taxonomy" id="1972867"/>
    <lineage>
        <taxon>Bacteria</taxon>
        <taxon>Pseudomonadati</taxon>
        <taxon>Pseudomonadota</taxon>
        <taxon>Alphaproteobacteria</taxon>
        <taxon>Hyphomicrobiales</taxon>
        <taxon>Rhizobiaceae</taxon>
        <taxon>Rhizobium/Agrobacterium group</taxon>
        <taxon>Agrobacterium</taxon>
    </lineage>
</organism>
<dbReference type="RefSeq" id="WP_320203956.1">
    <property type="nucleotide sequence ID" value="NZ_CP192782.1"/>
</dbReference>